<feature type="region of interest" description="Disordered" evidence="6">
    <location>
        <begin position="250"/>
        <end position="354"/>
    </location>
</feature>
<dbReference type="Proteomes" id="UP000695000">
    <property type="component" value="Unplaced"/>
</dbReference>
<dbReference type="PROSITE" id="PS51194">
    <property type="entry name" value="HELICASE_CTER"/>
    <property type="match status" value="1"/>
</dbReference>
<feature type="compositionally biased region" description="Basic residues" evidence="6">
    <location>
        <begin position="870"/>
        <end position="883"/>
    </location>
</feature>
<feature type="compositionally biased region" description="Basic residues" evidence="6">
    <location>
        <begin position="132"/>
        <end position="152"/>
    </location>
</feature>
<dbReference type="PANTHER" id="PTHR24031">
    <property type="entry name" value="RNA HELICASE"/>
    <property type="match status" value="1"/>
</dbReference>
<keyword evidence="9" id="KW-1185">Reference proteome</keyword>
<keyword evidence="5 10" id="KW-0347">Helicase</keyword>
<gene>
    <name evidence="10" type="primary">LOC108563881</name>
</gene>
<feature type="compositionally biased region" description="Acidic residues" evidence="6">
    <location>
        <begin position="252"/>
        <end position="348"/>
    </location>
</feature>
<keyword evidence="3 5" id="KW-0067">ATP-binding</keyword>
<feature type="domain" description="Helicase C-terminal" evidence="8">
    <location>
        <begin position="569"/>
        <end position="718"/>
    </location>
</feature>
<feature type="region of interest" description="Disordered" evidence="6">
    <location>
        <begin position="35"/>
        <end position="166"/>
    </location>
</feature>
<dbReference type="SMART" id="SM00490">
    <property type="entry name" value="HELICc"/>
    <property type="match status" value="1"/>
</dbReference>
<accession>A0ABM1MUC7</accession>
<evidence type="ECO:0000256" key="3">
    <source>
        <dbReference type="ARBA" id="ARBA00022840"/>
    </source>
</evidence>
<protein>
    <recommendedName>
        <fullName evidence="5">ATP-dependent RNA helicase</fullName>
        <ecNumber evidence="5">3.6.4.13</ecNumber>
    </recommendedName>
</protein>
<keyword evidence="2 5" id="KW-0378">Hydrolase</keyword>
<keyword evidence="4 5" id="KW-0694">RNA-binding</keyword>
<evidence type="ECO:0000256" key="1">
    <source>
        <dbReference type="ARBA" id="ARBA00022741"/>
    </source>
</evidence>
<feature type="compositionally biased region" description="Basic and acidic residues" evidence="6">
    <location>
        <begin position="68"/>
        <end position="82"/>
    </location>
</feature>
<evidence type="ECO:0000256" key="6">
    <source>
        <dbReference type="SAM" id="MobiDB-lite"/>
    </source>
</evidence>
<feature type="region of interest" description="Disordered" evidence="6">
    <location>
        <begin position="856"/>
        <end position="883"/>
    </location>
</feature>
<evidence type="ECO:0000313" key="10">
    <source>
        <dbReference type="RefSeq" id="XP_017778177.1"/>
    </source>
</evidence>
<dbReference type="RefSeq" id="XP_017778177.1">
    <property type="nucleotide sequence ID" value="XM_017922688.1"/>
</dbReference>
<dbReference type="PROSITE" id="PS51192">
    <property type="entry name" value="HELICASE_ATP_BIND_1"/>
    <property type="match status" value="1"/>
</dbReference>
<dbReference type="CDD" id="cd18787">
    <property type="entry name" value="SF2_C_DEAD"/>
    <property type="match status" value="1"/>
</dbReference>
<reference evidence="10" key="1">
    <citation type="submission" date="2025-08" db="UniProtKB">
        <authorList>
            <consortium name="RefSeq"/>
        </authorList>
    </citation>
    <scope>IDENTIFICATION</scope>
    <source>
        <tissue evidence="10">Whole Larva</tissue>
    </source>
</reference>
<evidence type="ECO:0000259" key="7">
    <source>
        <dbReference type="PROSITE" id="PS51192"/>
    </source>
</evidence>
<dbReference type="Gene3D" id="3.40.50.300">
    <property type="entry name" value="P-loop containing nucleotide triphosphate hydrolases"/>
    <property type="match status" value="3"/>
</dbReference>
<evidence type="ECO:0000256" key="2">
    <source>
        <dbReference type="ARBA" id="ARBA00022801"/>
    </source>
</evidence>
<comment type="domain">
    <text evidence="5">The Q motif is unique to and characteristic of the DEAD box family of RNA helicases and controls ATP binding and hydrolysis.</text>
</comment>
<proteinExistence type="inferred from homology"/>
<name>A0ABM1MUC7_NICVS</name>
<comment type="similarity">
    <text evidence="5">Belongs to the DEAD box helicase family.</text>
</comment>
<evidence type="ECO:0000313" key="9">
    <source>
        <dbReference type="Proteomes" id="UP000695000"/>
    </source>
</evidence>
<dbReference type="SUPFAM" id="SSF52540">
    <property type="entry name" value="P-loop containing nucleoside triphosphate hydrolases"/>
    <property type="match status" value="2"/>
</dbReference>
<comment type="function">
    <text evidence="5">RNA helicase.</text>
</comment>
<comment type="catalytic activity">
    <reaction evidence="5">
        <text>ATP + H2O = ADP + phosphate + H(+)</text>
        <dbReference type="Rhea" id="RHEA:13065"/>
        <dbReference type="ChEBI" id="CHEBI:15377"/>
        <dbReference type="ChEBI" id="CHEBI:15378"/>
        <dbReference type="ChEBI" id="CHEBI:30616"/>
        <dbReference type="ChEBI" id="CHEBI:43474"/>
        <dbReference type="ChEBI" id="CHEBI:456216"/>
        <dbReference type="EC" id="3.6.4.13"/>
    </reaction>
</comment>
<dbReference type="SMART" id="SM00487">
    <property type="entry name" value="DEXDc"/>
    <property type="match status" value="1"/>
</dbReference>
<dbReference type="InterPro" id="IPR014001">
    <property type="entry name" value="Helicase_ATP-bd"/>
</dbReference>
<organism evidence="9 10">
    <name type="scientific">Nicrophorus vespilloides</name>
    <name type="common">Boreal carrion beetle</name>
    <dbReference type="NCBI Taxonomy" id="110193"/>
    <lineage>
        <taxon>Eukaryota</taxon>
        <taxon>Metazoa</taxon>
        <taxon>Ecdysozoa</taxon>
        <taxon>Arthropoda</taxon>
        <taxon>Hexapoda</taxon>
        <taxon>Insecta</taxon>
        <taxon>Pterygota</taxon>
        <taxon>Neoptera</taxon>
        <taxon>Endopterygota</taxon>
        <taxon>Coleoptera</taxon>
        <taxon>Polyphaga</taxon>
        <taxon>Staphyliniformia</taxon>
        <taxon>Silphidae</taxon>
        <taxon>Nicrophorinae</taxon>
        <taxon>Nicrophorus</taxon>
    </lineage>
</organism>
<evidence type="ECO:0000256" key="5">
    <source>
        <dbReference type="RuleBase" id="RU365068"/>
    </source>
</evidence>
<dbReference type="GeneID" id="108563881"/>
<keyword evidence="1 5" id="KW-0547">Nucleotide-binding</keyword>
<dbReference type="Pfam" id="PF00270">
    <property type="entry name" value="DEAD"/>
    <property type="match status" value="2"/>
</dbReference>
<dbReference type="EC" id="3.6.4.13" evidence="5"/>
<dbReference type="InterPro" id="IPR027417">
    <property type="entry name" value="P-loop_NTPase"/>
</dbReference>
<sequence length="883" mass="100513">MVKKSNWKSVTIDATGNFEGLLGIEECTDYNISSFSKKKYKKRTREEDSDGVPKKKIKNNNAENSNDENNKIEEEAEKEIMKGKKTMQQNLKKDKKKNNKKVIEPLDSKNLEESKGENSENESEKEISNSKKNAKKGNKKKKKKRGKKGKKPVKVDNKEDDDQETLEKEDIVKEEVNMDLWNIVPLPQPVLDVLASKKFTQPTEIQTLTLPAAILGYRDILGAAETGSGKTLAFGLPIISGILRMKKKLAEEESESDNGMEEDENEIELEENDDSEAESDENEAESEIEDSERESENEECEVESANEECEAESEDNEDYEAESDDNEESEADENESEEEEVENEDSEETTNGIGCVKVIDDIDIPGIQLPKKKRKNPLYALILTPTRELAVQIKNHLLPIAKSVGIQLGVVIGGMAAVKQERVLSKGPEIVIATPGRLWETIQQNNEHLMNLDEIKFLAIDETDRMLEKGHFQELHDILLKINGDGSNKQTRQNFVFSATLTLIHELPSHIKKKNKWSAKKTVEMTPAQKLKKVVDQLGITNPKIVDITKGTGTSSTLTECKISCTIDEKDYYMYYFLKRHPGRTLVFCNSIGCVKRLHTLFEMLGCKPLSLHASMQQTQRLKNLDRFRDTENSVLIATDVAARGLDIPSVQHVIHYQTPRTSESYVHRSGRTARASKEGITILLVEITEVHHYINLCKTLGKTEDIPIFPVERKYFEAVKERVNLARNLDKLDLKVRKSTAEVGWFEKAAKEMDMIIDDKAMKYDLMDSNKLKKECNGMRKNLSSLLNRPLFPDEYRLSEVQQGLQIKAVLQNQMYTRSAIDVMKDAIVNKKLKDQRKIPKSMFKKAKKEHEVILPKQLLKKTEDKGSKKGKNNRNRKKNKN</sequence>
<evidence type="ECO:0000259" key="8">
    <source>
        <dbReference type="PROSITE" id="PS51194"/>
    </source>
</evidence>
<feature type="domain" description="Helicase ATP-binding" evidence="7">
    <location>
        <begin position="211"/>
        <end position="502"/>
    </location>
</feature>
<dbReference type="InterPro" id="IPR011545">
    <property type="entry name" value="DEAD/DEAH_box_helicase_dom"/>
</dbReference>
<dbReference type="InterPro" id="IPR001650">
    <property type="entry name" value="Helicase_C-like"/>
</dbReference>
<dbReference type="GO" id="GO:0004386">
    <property type="term" value="F:helicase activity"/>
    <property type="evidence" value="ECO:0007669"/>
    <property type="project" value="UniProtKB-KW"/>
</dbReference>
<dbReference type="Pfam" id="PF00271">
    <property type="entry name" value="Helicase_C"/>
    <property type="match status" value="1"/>
</dbReference>
<evidence type="ECO:0000256" key="4">
    <source>
        <dbReference type="ARBA" id="ARBA00022884"/>
    </source>
</evidence>
<feature type="compositionally biased region" description="Basic and acidic residues" evidence="6">
    <location>
        <begin position="101"/>
        <end position="129"/>
    </location>
</feature>